<proteinExistence type="predicted"/>
<sequence length="179" mass="20956">MINLFRKLLTGYTTVTKTFNGKDYRFIYSGKPVFFDPTLMLSELKLRKSVSKSMDTVPFDQMDTLLKKFPQKEESLMPAVVCISGSGKNELKVSRYVFKEENYPVSQYVFEQNNLVIGVFFRIYDYGFLTRKYALSVDPNFRDENLSSNSWKWEGKMPLWAMVEKFGHTQLWVWEGDVG</sequence>
<accession>A0ABW0BTY1</accession>
<protein>
    <submittedName>
        <fullName evidence="1">Uncharacterized protein</fullName>
    </submittedName>
</protein>
<name>A0ABW0BTY1_9BACT</name>
<dbReference type="RefSeq" id="WP_377912877.1">
    <property type="nucleotide sequence ID" value="NZ_JBHSKS010000003.1"/>
</dbReference>
<organism evidence="1 2">
    <name type="scientific">Algoriphagus aquatilis</name>
    <dbReference type="NCBI Taxonomy" id="490186"/>
    <lineage>
        <taxon>Bacteria</taxon>
        <taxon>Pseudomonadati</taxon>
        <taxon>Bacteroidota</taxon>
        <taxon>Cytophagia</taxon>
        <taxon>Cytophagales</taxon>
        <taxon>Cyclobacteriaceae</taxon>
        <taxon>Algoriphagus</taxon>
    </lineage>
</organism>
<dbReference type="Proteomes" id="UP001596163">
    <property type="component" value="Unassembled WGS sequence"/>
</dbReference>
<comment type="caution">
    <text evidence="1">The sequence shown here is derived from an EMBL/GenBank/DDBJ whole genome shotgun (WGS) entry which is preliminary data.</text>
</comment>
<evidence type="ECO:0000313" key="1">
    <source>
        <dbReference type="EMBL" id="MFC5191121.1"/>
    </source>
</evidence>
<keyword evidence="2" id="KW-1185">Reference proteome</keyword>
<gene>
    <name evidence="1" type="ORF">ACFPIK_05035</name>
</gene>
<evidence type="ECO:0000313" key="2">
    <source>
        <dbReference type="Proteomes" id="UP001596163"/>
    </source>
</evidence>
<dbReference type="EMBL" id="JBHSKS010000003">
    <property type="protein sequence ID" value="MFC5191121.1"/>
    <property type="molecule type" value="Genomic_DNA"/>
</dbReference>
<reference evidence="2" key="1">
    <citation type="journal article" date="2019" name="Int. J. Syst. Evol. Microbiol.">
        <title>The Global Catalogue of Microorganisms (GCM) 10K type strain sequencing project: providing services to taxonomists for standard genome sequencing and annotation.</title>
        <authorList>
            <consortium name="The Broad Institute Genomics Platform"/>
            <consortium name="The Broad Institute Genome Sequencing Center for Infectious Disease"/>
            <person name="Wu L."/>
            <person name="Ma J."/>
        </authorList>
    </citation>
    <scope>NUCLEOTIDE SEQUENCE [LARGE SCALE GENOMIC DNA]</scope>
    <source>
        <strain evidence="2">CGMCC 1.7030</strain>
    </source>
</reference>